<dbReference type="Proteomes" id="UP000249616">
    <property type="component" value="Chromosome"/>
</dbReference>
<reference evidence="2 3" key="1">
    <citation type="journal article" date="2019" name="Int. J. Syst. Evol. Microbiol.">
        <title>Streptomyces cadmiisoli sp. nov., a novel actinomycete isolated from cadmium-contaminated soil.</title>
        <authorList>
            <person name="Li K."/>
            <person name="Tang X."/>
            <person name="Zhao J."/>
            <person name="Guo Y."/>
            <person name="Tang Y."/>
            <person name="Gao J."/>
        </authorList>
    </citation>
    <scope>NUCLEOTIDE SEQUENCE [LARGE SCALE GENOMIC DNA]</scope>
    <source>
        <strain evidence="2 3">ZFG47</strain>
    </source>
</reference>
<proteinExistence type="predicted"/>
<keyword evidence="3" id="KW-1185">Reference proteome</keyword>
<accession>A0A2Z4ISP1</accession>
<gene>
    <name evidence="2" type="ORF">DN051_03100</name>
</gene>
<feature type="transmembrane region" description="Helical" evidence="1">
    <location>
        <begin position="123"/>
        <end position="141"/>
    </location>
</feature>
<feature type="transmembrane region" description="Helical" evidence="1">
    <location>
        <begin position="98"/>
        <end position="116"/>
    </location>
</feature>
<name>A0A2Z4ISP1_9ACTN</name>
<keyword evidence="1" id="KW-1133">Transmembrane helix</keyword>
<protein>
    <recommendedName>
        <fullName evidence="4">Integral membrane protein</fullName>
    </recommendedName>
</protein>
<keyword evidence="1" id="KW-0472">Membrane</keyword>
<sequence>MSAVVVILLLLAGVSEAAGRIVPLAVRRPGASRTHLISLLVVGGVVEAVVFGLWPLTAWTLADVLLSAPAPDGLLWTPGLVAPLVFTAVLAFPLLGPFLHLLLLVGVAVKLAGPFATATRLDWWTAAGCLAVAGIGLGLAVEAVRRLVVWVSVPRTPEPVT</sequence>
<organism evidence="2 3">
    <name type="scientific">Streptomyces cadmiisoli</name>
    <dbReference type="NCBI Taxonomy" id="2184053"/>
    <lineage>
        <taxon>Bacteria</taxon>
        <taxon>Bacillati</taxon>
        <taxon>Actinomycetota</taxon>
        <taxon>Actinomycetes</taxon>
        <taxon>Kitasatosporales</taxon>
        <taxon>Streptomycetaceae</taxon>
        <taxon>Streptomyces</taxon>
        <taxon>Streptomyces aurantiacus group</taxon>
    </lineage>
</organism>
<evidence type="ECO:0000313" key="2">
    <source>
        <dbReference type="EMBL" id="AWW35764.1"/>
    </source>
</evidence>
<dbReference type="RefSeq" id="WP_053756812.1">
    <property type="nucleotide sequence ID" value="NZ_CBDRHE010000025.1"/>
</dbReference>
<feature type="transmembrane region" description="Helical" evidence="1">
    <location>
        <begin position="73"/>
        <end position="92"/>
    </location>
</feature>
<dbReference type="AlphaFoldDB" id="A0A2Z4ISP1"/>
<evidence type="ECO:0000256" key="1">
    <source>
        <dbReference type="SAM" id="Phobius"/>
    </source>
</evidence>
<evidence type="ECO:0000313" key="3">
    <source>
        <dbReference type="Proteomes" id="UP000249616"/>
    </source>
</evidence>
<dbReference type="GeneID" id="32594341"/>
<dbReference type="KEGG" id="scad:DN051_03100"/>
<evidence type="ECO:0008006" key="4">
    <source>
        <dbReference type="Google" id="ProtNLM"/>
    </source>
</evidence>
<keyword evidence="1" id="KW-0812">Transmembrane</keyword>
<feature type="transmembrane region" description="Helical" evidence="1">
    <location>
        <begin position="35"/>
        <end position="61"/>
    </location>
</feature>
<dbReference type="EMBL" id="CP030073">
    <property type="protein sequence ID" value="AWW35764.1"/>
    <property type="molecule type" value="Genomic_DNA"/>
</dbReference>